<dbReference type="EMBL" id="MK373788">
    <property type="protein sequence ID" value="QBQ80193.1"/>
    <property type="molecule type" value="Genomic_DNA"/>
</dbReference>
<organism evidence="1 2">
    <name type="scientific">Escherichia phage vB_EcoM_Schickermooser</name>
    <dbReference type="NCBI Taxonomy" id="2508195"/>
    <lineage>
        <taxon>Viruses</taxon>
        <taxon>Duplodnaviria</taxon>
        <taxon>Heunggongvirae</taxon>
        <taxon>Uroviricota</taxon>
        <taxon>Caudoviricetes</taxon>
        <taxon>Stephanstirmvirinae</taxon>
        <taxon>Phapecoctavirus</taxon>
        <taxon>Phapecoctavirus schickermooser</taxon>
        <taxon>Escherichia virus Schickermooser</taxon>
    </lineage>
</organism>
<accession>A0A482N3E2</accession>
<protein>
    <submittedName>
        <fullName evidence="1">Uncharacterized protein</fullName>
    </submittedName>
</protein>
<keyword evidence="2" id="KW-1185">Reference proteome</keyword>
<reference evidence="1 2" key="1">
    <citation type="submission" date="2019-01" db="EMBL/GenBank/DDBJ databases">
        <title>Still something new to discover - new insights into E. coli phage diversity and taxonomy.</title>
        <authorList>
            <person name="Korf I.H.E."/>
            <person name="Adriaennsens E."/>
            <person name="Dreiseikelmann B."/>
            <person name="Kropinski A."/>
            <person name="Nimtz M."/>
            <person name="Meier-Kolthoff J.P."/>
            <person name="Rohde M."/>
            <person name="van Raaij M."/>
            <person name="Wittmann J."/>
        </authorList>
    </citation>
    <scope>NUCLEOTIDE SEQUENCE [LARGE SCALE GENOMIC DNA]</scope>
</reference>
<evidence type="ECO:0000313" key="1">
    <source>
        <dbReference type="EMBL" id="QBQ80193.1"/>
    </source>
</evidence>
<gene>
    <name evidence="1" type="ORF">Schickermooser_00040</name>
</gene>
<proteinExistence type="predicted"/>
<evidence type="ECO:0000313" key="2">
    <source>
        <dbReference type="Proteomes" id="UP000309350"/>
    </source>
</evidence>
<name>A0A482N3E2_9CAUD</name>
<dbReference type="Proteomes" id="UP000309350">
    <property type="component" value="Segment"/>
</dbReference>
<sequence length="53" mass="6334">MNGVKNYHHWLESYIKKCELGVPGYTYDTDEILDEMEVWFKEPRELLANILMA</sequence>